<dbReference type="OrthoDB" id="9802824at2"/>
<dbReference type="NCBIfam" id="NF006605">
    <property type="entry name" value="PRK09162.1"/>
    <property type="match status" value="1"/>
</dbReference>
<comment type="catalytic activity">
    <reaction evidence="2">
        <text>IMP + diphosphate = hypoxanthine + 5-phospho-alpha-D-ribose 1-diphosphate</text>
        <dbReference type="Rhea" id="RHEA:17973"/>
        <dbReference type="ChEBI" id="CHEBI:17368"/>
        <dbReference type="ChEBI" id="CHEBI:33019"/>
        <dbReference type="ChEBI" id="CHEBI:58017"/>
        <dbReference type="ChEBI" id="CHEBI:58053"/>
        <dbReference type="EC" id="2.4.2.8"/>
    </reaction>
    <physiologicalReaction direction="right-to-left" evidence="2">
        <dbReference type="Rhea" id="RHEA:17975"/>
    </physiologicalReaction>
</comment>
<dbReference type="InterPro" id="IPR000836">
    <property type="entry name" value="PRTase_dom"/>
</dbReference>
<reference evidence="4" key="1">
    <citation type="submission" date="2013-07" db="EMBL/GenBank/DDBJ databases">
        <authorList>
            <person name="McIlroy S."/>
        </authorList>
    </citation>
    <scope>NUCLEOTIDE SEQUENCE [LARGE SCALE GENOMIC DNA]</scope>
    <source>
        <strain evidence="4">Run_A_D11</strain>
    </source>
</reference>
<protein>
    <submittedName>
        <fullName evidence="4">Hypoxanthine-guanine phosphoribosyltransferase</fullName>
        <ecNumber evidence="4">2.4.2.8</ecNumber>
    </submittedName>
</protein>
<dbReference type="RefSeq" id="WP_048669990.1">
    <property type="nucleotide sequence ID" value="NZ_CBTJ020000001.1"/>
</dbReference>
<dbReference type="GO" id="GO:0046100">
    <property type="term" value="P:hypoxanthine metabolic process"/>
    <property type="evidence" value="ECO:0007669"/>
    <property type="project" value="TreeGrafter"/>
</dbReference>
<comment type="caution">
    <text evidence="4">The sequence shown here is derived from an EMBL/GenBank/DDBJ whole genome shotgun (WGS) entry which is preliminary data.</text>
</comment>
<evidence type="ECO:0000313" key="4">
    <source>
        <dbReference type="EMBL" id="CDI00920.1"/>
    </source>
</evidence>
<dbReference type="GO" id="GO:0005829">
    <property type="term" value="C:cytosol"/>
    <property type="evidence" value="ECO:0007669"/>
    <property type="project" value="TreeGrafter"/>
</dbReference>
<dbReference type="GO" id="GO:0032263">
    <property type="term" value="P:GMP salvage"/>
    <property type="evidence" value="ECO:0007669"/>
    <property type="project" value="TreeGrafter"/>
</dbReference>
<dbReference type="InterPro" id="IPR050408">
    <property type="entry name" value="HGPRT"/>
</dbReference>
<dbReference type="EC" id="2.4.2.8" evidence="4"/>
<evidence type="ECO:0000259" key="3">
    <source>
        <dbReference type="Pfam" id="PF00156"/>
    </source>
</evidence>
<keyword evidence="4" id="KW-0328">Glycosyltransferase</keyword>
<dbReference type="InterPro" id="IPR029057">
    <property type="entry name" value="PRTase-like"/>
</dbReference>
<feature type="domain" description="Phosphoribosyltransferase" evidence="3">
    <location>
        <begin position="22"/>
        <end position="152"/>
    </location>
</feature>
<name>W6M538_9GAMM</name>
<organism evidence="4 5">
    <name type="scientific">Candidatus Competibacter denitrificans Run_A_D11</name>
    <dbReference type="NCBI Taxonomy" id="1400863"/>
    <lineage>
        <taxon>Bacteria</taxon>
        <taxon>Pseudomonadati</taxon>
        <taxon>Pseudomonadota</taxon>
        <taxon>Gammaproteobacteria</taxon>
        <taxon>Candidatus Competibacteraceae</taxon>
        <taxon>Candidatus Competibacter</taxon>
    </lineage>
</organism>
<dbReference type="Gene3D" id="3.40.50.2020">
    <property type="match status" value="1"/>
</dbReference>
<dbReference type="STRING" id="1400863.BN873_10176"/>
<dbReference type="GO" id="GO:0004422">
    <property type="term" value="F:hypoxanthine phosphoribosyltransferase activity"/>
    <property type="evidence" value="ECO:0007669"/>
    <property type="project" value="TreeGrafter"/>
</dbReference>
<dbReference type="Proteomes" id="UP000035760">
    <property type="component" value="Unassembled WGS sequence"/>
</dbReference>
<dbReference type="GO" id="GO:0052657">
    <property type="term" value="F:guanine phosphoribosyltransferase activity"/>
    <property type="evidence" value="ECO:0007669"/>
    <property type="project" value="RHEA"/>
</dbReference>
<dbReference type="AlphaFoldDB" id="W6M538"/>
<dbReference type="CDD" id="cd06223">
    <property type="entry name" value="PRTases_typeI"/>
    <property type="match status" value="1"/>
</dbReference>
<dbReference type="GO" id="GO:0000287">
    <property type="term" value="F:magnesium ion binding"/>
    <property type="evidence" value="ECO:0007669"/>
    <property type="project" value="TreeGrafter"/>
</dbReference>
<dbReference type="GO" id="GO:0006178">
    <property type="term" value="P:guanine salvage"/>
    <property type="evidence" value="ECO:0007669"/>
    <property type="project" value="TreeGrafter"/>
</dbReference>
<dbReference type="PANTHER" id="PTHR43340">
    <property type="entry name" value="HYPOXANTHINE-GUANINE PHOSPHORIBOSYLTRANSFERASE"/>
    <property type="match status" value="1"/>
</dbReference>
<dbReference type="Pfam" id="PF00156">
    <property type="entry name" value="Pribosyltran"/>
    <property type="match status" value="1"/>
</dbReference>
<evidence type="ECO:0000256" key="2">
    <source>
        <dbReference type="ARBA" id="ARBA00049402"/>
    </source>
</evidence>
<proteinExistence type="predicted"/>
<evidence type="ECO:0000313" key="5">
    <source>
        <dbReference type="Proteomes" id="UP000035760"/>
    </source>
</evidence>
<comment type="catalytic activity">
    <reaction evidence="1">
        <text>GMP + diphosphate = guanine + 5-phospho-alpha-D-ribose 1-diphosphate</text>
        <dbReference type="Rhea" id="RHEA:25424"/>
        <dbReference type="ChEBI" id="CHEBI:16235"/>
        <dbReference type="ChEBI" id="CHEBI:33019"/>
        <dbReference type="ChEBI" id="CHEBI:58017"/>
        <dbReference type="ChEBI" id="CHEBI:58115"/>
        <dbReference type="EC" id="2.4.2.8"/>
    </reaction>
    <physiologicalReaction direction="right-to-left" evidence="1">
        <dbReference type="Rhea" id="RHEA:25426"/>
    </physiologicalReaction>
</comment>
<dbReference type="EMBL" id="CBTJ020000001">
    <property type="protein sequence ID" value="CDI00920.1"/>
    <property type="molecule type" value="Genomic_DNA"/>
</dbReference>
<dbReference type="GO" id="GO:0032264">
    <property type="term" value="P:IMP salvage"/>
    <property type="evidence" value="ECO:0007669"/>
    <property type="project" value="TreeGrafter"/>
</dbReference>
<dbReference type="PANTHER" id="PTHR43340:SF1">
    <property type="entry name" value="HYPOXANTHINE PHOSPHORIBOSYLTRANSFERASE"/>
    <property type="match status" value="1"/>
</dbReference>
<accession>W6M538</accession>
<sequence>MAGITPEQALVALQEAELLYSSTQIGSALDRMAALITAELAKRDPLVLLVMNGGFVLGAHLLARLHFPLRVGYLHATRYRGHTRGGEITWIAHPRPSVAEQVVLVVDDIFDEGDTLQSILAEIRQAGAHAVYSAVLVNKRHDRKPAGLIVDFVGLEVPDRYVFGYGMDYQEYWRNLTAIYAARE</sequence>
<keyword evidence="5" id="KW-1185">Reference proteome</keyword>
<evidence type="ECO:0000256" key="1">
    <source>
        <dbReference type="ARBA" id="ARBA00048811"/>
    </source>
</evidence>
<keyword evidence="4" id="KW-0808">Transferase</keyword>
<reference evidence="4" key="2">
    <citation type="submission" date="2014-03" db="EMBL/GenBank/DDBJ databases">
        <title>Candidatus Competibacter-lineage genomes retrieved from metagenomes reveal functional metabolic diversity.</title>
        <authorList>
            <person name="McIlroy S.J."/>
            <person name="Albertsen M."/>
            <person name="Andresen E.K."/>
            <person name="Saunders A.M."/>
            <person name="Kristiansen R."/>
            <person name="Stokholm-Bjerregaard M."/>
            <person name="Nielsen K.L."/>
            <person name="Nielsen P.H."/>
        </authorList>
    </citation>
    <scope>NUCLEOTIDE SEQUENCE</scope>
    <source>
        <strain evidence="4">Run_A_D11</strain>
    </source>
</reference>
<dbReference type="SUPFAM" id="SSF53271">
    <property type="entry name" value="PRTase-like"/>
    <property type="match status" value="1"/>
</dbReference>
<gene>
    <name evidence="4" type="ORF">BN873_10176</name>
</gene>